<dbReference type="Proteomes" id="UP000433483">
    <property type="component" value="Unassembled WGS sequence"/>
</dbReference>
<evidence type="ECO:0000313" key="10">
    <source>
        <dbReference type="Proteomes" id="UP000486351"/>
    </source>
</evidence>
<dbReference type="EMBL" id="QXGE01000576">
    <property type="protein sequence ID" value="KAE9308584.1"/>
    <property type="molecule type" value="Genomic_DNA"/>
</dbReference>
<reference evidence="6 7" key="1">
    <citation type="submission" date="2018-08" db="EMBL/GenBank/DDBJ databases">
        <title>Genomic investigation of the strawberry pathogen Phytophthora fragariae indicates pathogenicity is determined by transcriptional variation in three key races.</title>
        <authorList>
            <person name="Adams T.M."/>
            <person name="Armitage A.D."/>
            <person name="Sobczyk M.K."/>
            <person name="Bates H.J."/>
            <person name="Dunwell J.M."/>
            <person name="Nellist C.F."/>
            <person name="Harrison R.J."/>
        </authorList>
    </citation>
    <scope>NUCLEOTIDE SEQUENCE [LARGE SCALE GENOMIC DNA]</scope>
    <source>
        <strain evidence="5 8">A4</strain>
        <strain evidence="3 7">NOV-27</strain>
        <strain evidence="2 9">NOV-71</strain>
        <strain evidence="4 10">NOV-77</strain>
        <strain evidence="1 6">NOV-9</strain>
    </source>
</reference>
<dbReference type="AlphaFoldDB" id="A0A6A3EXU3"/>
<evidence type="ECO:0000313" key="5">
    <source>
        <dbReference type="EMBL" id="KAE9308584.1"/>
    </source>
</evidence>
<evidence type="ECO:0000313" key="3">
    <source>
        <dbReference type="EMBL" id="KAE9209579.1"/>
    </source>
</evidence>
<keyword evidence="7" id="KW-1185">Reference proteome</keyword>
<dbReference type="Proteomes" id="UP000437068">
    <property type="component" value="Unassembled WGS sequence"/>
</dbReference>
<dbReference type="Proteomes" id="UP000429523">
    <property type="component" value="Unassembled WGS sequence"/>
</dbReference>
<evidence type="ECO:0000313" key="4">
    <source>
        <dbReference type="EMBL" id="KAE9287733.1"/>
    </source>
</evidence>
<accession>A0A6A3EXU3</accession>
<evidence type="ECO:0000313" key="9">
    <source>
        <dbReference type="Proteomes" id="UP000441208"/>
    </source>
</evidence>
<name>A0A6A3EXU3_9STRA</name>
<evidence type="ECO:0000313" key="2">
    <source>
        <dbReference type="EMBL" id="KAE9109991.1"/>
    </source>
</evidence>
<dbReference type="EMBL" id="QXGB01000596">
    <property type="protein sequence ID" value="KAE9209579.1"/>
    <property type="molecule type" value="Genomic_DNA"/>
</dbReference>
<dbReference type="OrthoDB" id="122795at2759"/>
<evidence type="ECO:0000313" key="8">
    <source>
        <dbReference type="Proteomes" id="UP000437068"/>
    </source>
</evidence>
<dbReference type="Proteomes" id="UP000486351">
    <property type="component" value="Unassembled WGS sequence"/>
</dbReference>
<comment type="caution">
    <text evidence="1">The sequence shown here is derived from an EMBL/GenBank/DDBJ whole genome shotgun (WGS) entry which is preliminary data.</text>
</comment>
<sequence length="121" mass="13696">MSVGRGDRKAPVTGFIAQQDAELVPRTSTSQNRKRASMSAFKPERFARMGSSVGFQDQDFPRTREKILLLAKEVSDATNTGNDALTARKVLKYRKVTNYRVEHRAALLKIIPRYLRTQRGV</sequence>
<dbReference type="Proteomes" id="UP000441208">
    <property type="component" value="Unassembled WGS sequence"/>
</dbReference>
<protein>
    <submittedName>
        <fullName evidence="1">Uncharacterized protein</fullName>
    </submittedName>
</protein>
<evidence type="ECO:0000313" key="7">
    <source>
        <dbReference type="Proteomes" id="UP000433483"/>
    </source>
</evidence>
<gene>
    <name evidence="5" type="ORF">PF001_g11091</name>
    <name evidence="3" type="ORF">PF005_g11766</name>
    <name evidence="2" type="ORF">PF007_g12027</name>
    <name evidence="4" type="ORF">PF008_g26326</name>
    <name evidence="1" type="ORF">PF009_g12960</name>
</gene>
<proteinExistence type="predicted"/>
<dbReference type="EMBL" id="QXGF01000661">
    <property type="protein sequence ID" value="KAE8937126.1"/>
    <property type="molecule type" value="Genomic_DNA"/>
</dbReference>
<evidence type="ECO:0000313" key="6">
    <source>
        <dbReference type="Proteomes" id="UP000429523"/>
    </source>
</evidence>
<dbReference type="EMBL" id="QXFZ01000619">
    <property type="protein sequence ID" value="KAE9109991.1"/>
    <property type="molecule type" value="Genomic_DNA"/>
</dbReference>
<dbReference type="EMBL" id="QXFY01003181">
    <property type="protein sequence ID" value="KAE9287733.1"/>
    <property type="molecule type" value="Genomic_DNA"/>
</dbReference>
<evidence type="ECO:0000313" key="1">
    <source>
        <dbReference type="EMBL" id="KAE8937126.1"/>
    </source>
</evidence>
<organism evidence="1 6">
    <name type="scientific">Phytophthora fragariae</name>
    <dbReference type="NCBI Taxonomy" id="53985"/>
    <lineage>
        <taxon>Eukaryota</taxon>
        <taxon>Sar</taxon>
        <taxon>Stramenopiles</taxon>
        <taxon>Oomycota</taxon>
        <taxon>Peronosporomycetes</taxon>
        <taxon>Peronosporales</taxon>
        <taxon>Peronosporaceae</taxon>
        <taxon>Phytophthora</taxon>
    </lineage>
</organism>